<dbReference type="InterPro" id="IPR008978">
    <property type="entry name" value="HSP20-like_chaperone"/>
</dbReference>
<proteinExistence type="inferred from homology"/>
<comment type="similarity">
    <text evidence="1 2">Belongs to the small heat shock protein (HSP20) family.</text>
</comment>
<dbReference type="Pfam" id="PF00011">
    <property type="entry name" value="HSP20"/>
    <property type="match status" value="1"/>
</dbReference>
<evidence type="ECO:0000256" key="2">
    <source>
        <dbReference type="RuleBase" id="RU003616"/>
    </source>
</evidence>
<dbReference type="EMBL" id="JAAMPA010000001">
    <property type="protein sequence ID" value="NIH68539.1"/>
    <property type="molecule type" value="Genomic_DNA"/>
</dbReference>
<reference evidence="4" key="1">
    <citation type="journal article" date="2014" name="Int. J. Syst. Evol. Microbiol.">
        <title>Complete genome of a new Firmicutes species belonging to the dominant human colonic microbiota ('Ruminococcus bicirculans') reveals two chromosomes and a selective capacity to utilize plant glucans.</title>
        <authorList>
            <consortium name="NISC Comparative Sequencing Program"/>
            <person name="Wegmann U."/>
            <person name="Louis P."/>
            <person name="Goesmann A."/>
            <person name="Henrissat B."/>
            <person name="Duncan S.H."/>
            <person name="Flint H.J."/>
        </authorList>
    </citation>
    <scope>NUCLEOTIDE SEQUENCE</scope>
    <source>
        <strain evidence="4">CGMCC 4.5581</strain>
    </source>
</reference>
<evidence type="ECO:0000313" key="6">
    <source>
        <dbReference type="Proteomes" id="UP000552836"/>
    </source>
</evidence>
<dbReference type="AlphaFoldDB" id="A0A846LYN5"/>
<dbReference type="InterPro" id="IPR002068">
    <property type="entry name" value="A-crystallin/Hsp20_dom"/>
</dbReference>
<name>A0A846LYN5_9ACTN</name>
<reference evidence="4" key="4">
    <citation type="submission" date="2024-05" db="EMBL/GenBank/DDBJ databases">
        <authorList>
            <person name="Sun Q."/>
            <person name="Zhou Y."/>
        </authorList>
    </citation>
    <scope>NUCLEOTIDE SEQUENCE</scope>
    <source>
        <strain evidence="4">CGMCC 4.5581</strain>
    </source>
</reference>
<dbReference type="PANTHER" id="PTHR11527">
    <property type="entry name" value="HEAT-SHOCK PROTEIN 20 FAMILY MEMBER"/>
    <property type="match status" value="1"/>
</dbReference>
<reference evidence="5 6" key="3">
    <citation type="submission" date="2020-02" db="EMBL/GenBank/DDBJ databases">
        <title>Sequencing the genomes of 1000 actinobacteria strains.</title>
        <authorList>
            <person name="Klenk H.-P."/>
        </authorList>
    </citation>
    <scope>NUCLEOTIDE SEQUENCE [LARGE SCALE GENOMIC DNA]</scope>
    <source>
        <strain evidence="5 6">DSM 45201</strain>
    </source>
</reference>
<dbReference type="Gene3D" id="2.60.40.790">
    <property type="match status" value="1"/>
</dbReference>
<organism evidence="5 6">
    <name type="scientific">Modestobacter marinus</name>
    <dbReference type="NCBI Taxonomy" id="477641"/>
    <lineage>
        <taxon>Bacteria</taxon>
        <taxon>Bacillati</taxon>
        <taxon>Actinomycetota</taxon>
        <taxon>Actinomycetes</taxon>
        <taxon>Geodermatophilales</taxon>
        <taxon>Geodermatophilaceae</taxon>
        <taxon>Modestobacter</taxon>
    </lineage>
</organism>
<evidence type="ECO:0000256" key="1">
    <source>
        <dbReference type="PROSITE-ProRule" id="PRU00285"/>
    </source>
</evidence>
<sequence length="159" mass="17935">MSTLQHHTEGHGPALSPFARLDRMFDEWMRTMPMRRAFGPAWEPQGEDVISVDEYRDGDTQVIRAELPGIDPDRDVQLTVQDGALRIHAERTVESDTEDKGYVRHELRYGTFSRVLPLADGAAEADIRASYKDGILEIRVPVPQRPAAQEPTTIPITKD</sequence>
<keyword evidence="7" id="KW-1185">Reference proteome</keyword>
<dbReference type="Proteomes" id="UP000648663">
    <property type="component" value="Unassembled WGS sequence"/>
</dbReference>
<gene>
    <name evidence="5" type="ORF">FB380_002985</name>
    <name evidence="4" type="ORF">GCM10011589_12600</name>
</gene>
<reference evidence="7" key="2">
    <citation type="journal article" date="2019" name="Int. J. Syst. Evol. Microbiol.">
        <title>The Global Catalogue of Microorganisms (GCM) 10K type strain sequencing project: providing services to taxonomists for standard genome sequencing and annotation.</title>
        <authorList>
            <consortium name="The Broad Institute Genomics Platform"/>
            <consortium name="The Broad Institute Genome Sequencing Center for Infectious Disease"/>
            <person name="Wu L."/>
            <person name="Ma J."/>
        </authorList>
    </citation>
    <scope>NUCLEOTIDE SEQUENCE [LARGE SCALE GENOMIC DNA]</scope>
    <source>
        <strain evidence="7">CGMCC 4.5581</strain>
    </source>
</reference>
<dbReference type="RefSeq" id="WP_208382868.1">
    <property type="nucleotide sequence ID" value="NZ_BAABJU010000023.1"/>
</dbReference>
<dbReference type="Proteomes" id="UP000552836">
    <property type="component" value="Unassembled WGS sequence"/>
</dbReference>
<evidence type="ECO:0000313" key="5">
    <source>
        <dbReference type="EMBL" id="NIH68539.1"/>
    </source>
</evidence>
<dbReference type="EMBL" id="BMMI01000002">
    <property type="protein sequence ID" value="GGL58014.1"/>
    <property type="molecule type" value="Genomic_DNA"/>
</dbReference>
<protein>
    <submittedName>
        <fullName evidence="5">HSP20 family protein</fullName>
    </submittedName>
    <submittedName>
        <fullName evidence="4">Heat-shock protein Hsp20</fullName>
    </submittedName>
</protein>
<feature type="domain" description="SHSP" evidence="3">
    <location>
        <begin position="43"/>
        <end position="157"/>
    </location>
</feature>
<dbReference type="InterPro" id="IPR031107">
    <property type="entry name" value="Small_HSP"/>
</dbReference>
<evidence type="ECO:0000313" key="7">
    <source>
        <dbReference type="Proteomes" id="UP000648663"/>
    </source>
</evidence>
<accession>A0A846LYN5</accession>
<dbReference type="PROSITE" id="PS01031">
    <property type="entry name" value="SHSP"/>
    <property type="match status" value="1"/>
</dbReference>
<evidence type="ECO:0000313" key="4">
    <source>
        <dbReference type="EMBL" id="GGL58014.1"/>
    </source>
</evidence>
<comment type="caution">
    <text evidence="5">The sequence shown here is derived from an EMBL/GenBank/DDBJ whole genome shotgun (WGS) entry which is preliminary data.</text>
</comment>
<dbReference type="SUPFAM" id="SSF49764">
    <property type="entry name" value="HSP20-like chaperones"/>
    <property type="match status" value="1"/>
</dbReference>
<evidence type="ECO:0000259" key="3">
    <source>
        <dbReference type="PROSITE" id="PS01031"/>
    </source>
</evidence>
<dbReference type="CDD" id="cd06464">
    <property type="entry name" value="ACD_sHsps-like"/>
    <property type="match status" value="1"/>
</dbReference>